<dbReference type="SUPFAM" id="SSF52833">
    <property type="entry name" value="Thioredoxin-like"/>
    <property type="match status" value="1"/>
</dbReference>
<dbReference type="PROSITE" id="PS51352">
    <property type="entry name" value="THIOREDOXIN_2"/>
    <property type="match status" value="1"/>
</dbReference>
<dbReference type="PANTHER" id="PTHR42852">
    <property type="entry name" value="THIOL:DISULFIDE INTERCHANGE PROTEIN DSBE"/>
    <property type="match status" value="1"/>
</dbReference>
<dbReference type="CDD" id="cd02966">
    <property type="entry name" value="TlpA_like_family"/>
    <property type="match status" value="1"/>
</dbReference>
<evidence type="ECO:0000259" key="5">
    <source>
        <dbReference type="PROSITE" id="PS51352"/>
    </source>
</evidence>
<dbReference type="GO" id="GO:0017004">
    <property type="term" value="P:cytochrome complex assembly"/>
    <property type="evidence" value="ECO:0007669"/>
    <property type="project" value="UniProtKB-KW"/>
</dbReference>
<dbReference type="GO" id="GO:0030313">
    <property type="term" value="C:cell envelope"/>
    <property type="evidence" value="ECO:0007669"/>
    <property type="project" value="UniProtKB-SubCell"/>
</dbReference>
<dbReference type="EMBL" id="CP032157">
    <property type="protein sequence ID" value="AXY73248.1"/>
    <property type="molecule type" value="Genomic_DNA"/>
</dbReference>
<evidence type="ECO:0000256" key="3">
    <source>
        <dbReference type="ARBA" id="ARBA00023157"/>
    </source>
</evidence>
<dbReference type="InterPro" id="IPR013766">
    <property type="entry name" value="Thioredoxin_domain"/>
</dbReference>
<gene>
    <name evidence="6" type="ORF">D3H65_04325</name>
</gene>
<dbReference type="KEGG" id="pseg:D3H65_04325"/>
<dbReference type="GO" id="GO:0016491">
    <property type="term" value="F:oxidoreductase activity"/>
    <property type="evidence" value="ECO:0007669"/>
    <property type="project" value="InterPro"/>
</dbReference>
<dbReference type="InterPro" id="IPR013740">
    <property type="entry name" value="Redoxin"/>
</dbReference>
<evidence type="ECO:0000256" key="2">
    <source>
        <dbReference type="ARBA" id="ARBA00022748"/>
    </source>
</evidence>
<dbReference type="Proteomes" id="UP000263900">
    <property type="component" value="Chromosome"/>
</dbReference>
<dbReference type="AlphaFoldDB" id="A0A3B7MFZ4"/>
<protein>
    <submittedName>
        <fullName evidence="6">TlpA family protein disulfide reductase</fullName>
    </submittedName>
</protein>
<proteinExistence type="predicted"/>
<keyword evidence="4" id="KW-0676">Redox-active center</keyword>
<keyword evidence="3" id="KW-1015">Disulfide bond</keyword>
<reference evidence="6 7" key="1">
    <citation type="submission" date="2018-09" db="EMBL/GenBank/DDBJ databases">
        <title>Genome sequencing of strain 6GH32-13.</title>
        <authorList>
            <person name="Weon H.-Y."/>
            <person name="Heo J."/>
            <person name="Kwon S.-W."/>
        </authorList>
    </citation>
    <scope>NUCLEOTIDE SEQUENCE [LARGE SCALE GENOMIC DNA]</scope>
    <source>
        <strain evidence="6 7">5GH32-13</strain>
    </source>
</reference>
<evidence type="ECO:0000256" key="4">
    <source>
        <dbReference type="ARBA" id="ARBA00023284"/>
    </source>
</evidence>
<keyword evidence="2" id="KW-0201">Cytochrome c-type biogenesis</keyword>
<comment type="subcellular location">
    <subcellularLocation>
        <location evidence="1">Cell envelope</location>
    </subcellularLocation>
</comment>
<evidence type="ECO:0000313" key="7">
    <source>
        <dbReference type="Proteomes" id="UP000263900"/>
    </source>
</evidence>
<dbReference type="InterPro" id="IPR036249">
    <property type="entry name" value="Thioredoxin-like_sf"/>
</dbReference>
<accession>A0A3B7MFZ4</accession>
<evidence type="ECO:0000313" key="6">
    <source>
        <dbReference type="EMBL" id="AXY73248.1"/>
    </source>
</evidence>
<dbReference type="Gene3D" id="3.40.30.10">
    <property type="entry name" value="Glutaredoxin"/>
    <property type="match status" value="1"/>
</dbReference>
<feature type="domain" description="Thioredoxin" evidence="5">
    <location>
        <begin position="387"/>
        <end position="533"/>
    </location>
</feature>
<evidence type="ECO:0000256" key="1">
    <source>
        <dbReference type="ARBA" id="ARBA00004196"/>
    </source>
</evidence>
<dbReference type="Pfam" id="PF08534">
    <property type="entry name" value="Redoxin"/>
    <property type="match status" value="1"/>
</dbReference>
<keyword evidence="7" id="KW-1185">Reference proteome</keyword>
<dbReference type="InterPro" id="IPR050553">
    <property type="entry name" value="Thioredoxin_ResA/DsbE_sf"/>
</dbReference>
<sequence>MHKTMADTKEIFLYLNMKTCITLCVWVAAFFTGYTQPAGIVAMEDMNFNEQFANRAIPVVTGKLLHITLGELPTKTISYTLVTLFGQVRKTTDLAADGSFRLELEYPLPFQQIWLYIDSIFYAGIYANKDLHIELDLRKIKASGKEINFNGDGVRYLGTDGALNMYLNDYLLFRRSEQQALRTRMRQIPRFQNPVAKEVIFAYGSIFDSLKMIQDDYIATHPSPYAWLLENERLSEYYSLISYCYWGHTMENALFDKIKEHKTYLLSNNSTDFYRYLSTYLSTHPGLQPRTQKMQQDQMIDKGILILDSIFSPSRADLMKLQLNNSKDITEQKSALERILPGMHTNWCRTVAKSEYAHSVAKIATVNKALASSGNSITAADFGKPLLQTDFGASLYKLSNVKGADFLARLRQSFSGKAIVFDLWATWCAPCLAEMPHSKQLQQHSKDLPVVFVYVCTSNNSDENKWKSKIGELKLPGIHFYIDETLDAELSQFFSFSGYPGHAFIDRNGVYKPGAIKRVSDIKDSAALAALIN</sequence>
<organism evidence="6 7">
    <name type="scientific">Paraflavitalea soli</name>
    <dbReference type="NCBI Taxonomy" id="2315862"/>
    <lineage>
        <taxon>Bacteria</taxon>
        <taxon>Pseudomonadati</taxon>
        <taxon>Bacteroidota</taxon>
        <taxon>Chitinophagia</taxon>
        <taxon>Chitinophagales</taxon>
        <taxon>Chitinophagaceae</taxon>
        <taxon>Paraflavitalea</taxon>
    </lineage>
</organism>
<dbReference type="PANTHER" id="PTHR42852:SF6">
    <property type="entry name" value="THIOL:DISULFIDE INTERCHANGE PROTEIN DSBE"/>
    <property type="match status" value="1"/>
</dbReference>
<name>A0A3B7MFZ4_9BACT</name>
<dbReference type="OrthoDB" id="6399635at2"/>